<dbReference type="EMBL" id="FONA01000013">
    <property type="protein sequence ID" value="SFE54016.1"/>
    <property type="molecule type" value="Genomic_DNA"/>
</dbReference>
<keyword evidence="2" id="KW-0325">Glycoprotein</keyword>
<evidence type="ECO:0000256" key="4">
    <source>
        <dbReference type="SAM" id="SignalP"/>
    </source>
</evidence>
<dbReference type="PANTHER" id="PTHR42970">
    <property type="entry name" value="PECTATE LYASE C-RELATED"/>
    <property type="match status" value="1"/>
</dbReference>
<name>A0A1I2BD37_9BACT</name>
<dbReference type="InterPro" id="IPR052063">
    <property type="entry name" value="Polysaccharide_Lyase_1"/>
</dbReference>
<sequence length="450" mass="49341">MNKTGLFVFFYWIIFTFCACSAHGTGKDVIKPVPAFPGALGAGKYTTGGRGGEIILVTNLNDSGPGSLRHAIRKHGPRIVVFKVSGNIDLKSALDINNGDITIAGQTAPGDGICLRGYPLKIKADNVIVRYLRVRPGDVAGEEMDAFTCTNNRNVIVDHCSFSWGSDEVCSVYDNENVTLQWCIISESMNHSVHHKGDHGYGGIWGGKTASFIGNLLAHNTSRNPRLQGSRYHKHPELERAEFVNNVVYNWQFKCIYGGESGNYNIINNFFKPGPSTTESAGKKFLEPYEPYGKYFISGNILFNNDAVTANNVLGIKGNKEVVPSLLVDVPFEISDYVPLTALEAYDEVLDHVGASLKRDSIDARIIREVRTGTATYGNGGIIDSQNDVGGWPSIVENIAPSDQDLDGMPDDWEEAKGLDKTDPSDASDFSLSPIYSNIEVWMNEMINHF</sequence>
<evidence type="ECO:0000256" key="1">
    <source>
        <dbReference type="ARBA" id="ARBA00022723"/>
    </source>
</evidence>
<feature type="region of interest" description="Disordered" evidence="3">
    <location>
        <begin position="403"/>
        <end position="425"/>
    </location>
</feature>
<keyword evidence="4" id="KW-0732">Signal</keyword>
<evidence type="ECO:0008006" key="7">
    <source>
        <dbReference type="Google" id="ProtNLM"/>
    </source>
</evidence>
<protein>
    <recommendedName>
        <fullName evidence="7">Pectate lyase</fullName>
    </recommendedName>
</protein>
<feature type="compositionally biased region" description="Basic and acidic residues" evidence="3">
    <location>
        <begin position="415"/>
        <end position="424"/>
    </location>
</feature>
<feature type="chain" id="PRO_5010296837" description="Pectate lyase" evidence="4">
    <location>
        <begin position="22"/>
        <end position="450"/>
    </location>
</feature>
<feature type="compositionally biased region" description="Acidic residues" evidence="3">
    <location>
        <begin position="404"/>
        <end position="414"/>
    </location>
</feature>
<dbReference type="eggNOG" id="COG3866">
    <property type="taxonomic scope" value="Bacteria"/>
</dbReference>
<evidence type="ECO:0000256" key="2">
    <source>
        <dbReference type="ARBA" id="ARBA00023180"/>
    </source>
</evidence>
<reference evidence="5 6" key="1">
    <citation type="submission" date="2016-10" db="EMBL/GenBank/DDBJ databases">
        <authorList>
            <person name="de Groot N.N."/>
        </authorList>
    </citation>
    <scope>NUCLEOTIDE SEQUENCE [LARGE SCALE GENOMIC DNA]</scope>
    <source>
        <strain evidence="5 6">DSM 19012</strain>
    </source>
</reference>
<dbReference type="RefSeq" id="WP_010528114.1">
    <property type="nucleotide sequence ID" value="NZ_AFSL01000072.1"/>
</dbReference>
<dbReference type="SUPFAM" id="SSF51126">
    <property type="entry name" value="Pectin lyase-like"/>
    <property type="match status" value="1"/>
</dbReference>
<keyword evidence="1" id="KW-0479">Metal-binding</keyword>
<dbReference type="PANTHER" id="PTHR42970:SF1">
    <property type="entry name" value="PECTATE LYASE C-RELATED"/>
    <property type="match status" value="1"/>
</dbReference>
<feature type="signal peptide" evidence="4">
    <location>
        <begin position="1"/>
        <end position="21"/>
    </location>
</feature>
<dbReference type="InParanoid" id="A0A1I2BD37"/>
<dbReference type="STRING" id="385682.SAMN05444380_11322"/>
<dbReference type="Gene3D" id="2.160.20.10">
    <property type="entry name" value="Single-stranded right-handed beta-helix, Pectin lyase-like"/>
    <property type="match status" value="1"/>
</dbReference>
<evidence type="ECO:0000313" key="6">
    <source>
        <dbReference type="Proteomes" id="UP000181976"/>
    </source>
</evidence>
<dbReference type="InterPro" id="IPR011050">
    <property type="entry name" value="Pectin_lyase_fold/virulence"/>
</dbReference>
<evidence type="ECO:0000313" key="5">
    <source>
        <dbReference type="EMBL" id="SFE54016.1"/>
    </source>
</evidence>
<dbReference type="PROSITE" id="PS51257">
    <property type="entry name" value="PROKAR_LIPOPROTEIN"/>
    <property type="match status" value="1"/>
</dbReference>
<dbReference type="Proteomes" id="UP000181976">
    <property type="component" value="Unassembled WGS sequence"/>
</dbReference>
<dbReference type="GO" id="GO:0046872">
    <property type="term" value="F:metal ion binding"/>
    <property type="evidence" value="ECO:0007669"/>
    <property type="project" value="UniProtKB-KW"/>
</dbReference>
<accession>A0A1I2BD37</accession>
<dbReference type="InterPro" id="IPR012334">
    <property type="entry name" value="Pectin_lyas_fold"/>
</dbReference>
<evidence type="ECO:0000256" key="3">
    <source>
        <dbReference type="SAM" id="MobiDB-lite"/>
    </source>
</evidence>
<keyword evidence="6" id="KW-1185">Reference proteome</keyword>
<organism evidence="5 6">
    <name type="scientific">Thermophagus xiamenensis</name>
    <dbReference type="NCBI Taxonomy" id="385682"/>
    <lineage>
        <taxon>Bacteria</taxon>
        <taxon>Pseudomonadati</taxon>
        <taxon>Bacteroidota</taxon>
        <taxon>Bacteroidia</taxon>
        <taxon>Marinilabiliales</taxon>
        <taxon>Marinilabiliaceae</taxon>
        <taxon>Thermophagus</taxon>
    </lineage>
</organism>
<proteinExistence type="predicted"/>
<gene>
    <name evidence="5" type="ORF">SAMN05444380_11322</name>
</gene>
<dbReference type="AlphaFoldDB" id="A0A1I2BD37"/>